<protein>
    <submittedName>
        <fullName evidence="1">Uncharacterized protein</fullName>
    </submittedName>
</protein>
<proteinExistence type="predicted"/>
<organism evidence="1 2">
    <name type="scientific">Sphingobium fontiphilum</name>
    <dbReference type="NCBI Taxonomy" id="944425"/>
    <lineage>
        <taxon>Bacteria</taxon>
        <taxon>Pseudomonadati</taxon>
        <taxon>Pseudomonadota</taxon>
        <taxon>Alphaproteobacteria</taxon>
        <taxon>Sphingomonadales</taxon>
        <taxon>Sphingomonadaceae</taxon>
        <taxon>Sphingobium</taxon>
    </lineage>
</organism>
<name>A0A7W6GP47_9SPHN</name>
<evidence type="ECO:0000313" key="1">
    <source>
        <dbReference type="EMBL" id="MBB3981993.1"/>
    </source>
</evidence>
<sequence length="61" mass="6777">MPTLPAPTLAGAGQQMEKAGFEGCFSLQIYEAAIRADGRYRRADQRLRSAPAWRLRARAAR</sequence>
<dbReference type="Proteomes" id="UP000552757">
    <property type="component" value="Unassembled WGS sequence"/>
</dbReference>
<comment type="caution">
    <text evidence="1">The sequence shown here is derived from an EMBL/GenBank/DDBJ whole genome shotgun (WGS) entry which is preliminary data.</text>
</comment>
<accession>A0A7W6GP47</accession>
<dbReference type="EMBL" id="JACIEB010000003">
    <property type="protein sequence ID" value="MBB3981993.1"/>
    <property type="molecule type" value="Genomic_DNA"/>
</dbReference>
<keyword evidence="2" id="KW-1185">Reference proteome</keyword>
<evidence type="ECO:0000313" key="2">
    <source>
        <dbReference type="Proteomes" id="UP000552757"/>
    </source>
</evidence>
<dbReference type="AlphaFoldDB" id="A0A7W6GP47"/>
<gene>
    <name evidence="1" type="ORF">GGR44_001652</name>
</gene>
<dbReference type="RefSeq" id="WP_246344399.1">
    <property type="nucleotide sequence ID" value="NZ_JACIEB010000003.1"/>
</dbReference>
<reference evidence="1 2" key="1">
    <citation type="submission" date="2020-08" db="EMBL/GenBank/DDBJ databases">
        <title>Genomic Encyclopedia of Type Strains, Phase IV (KMG-IV): sequencing the most valuable type-strain genomes for metagenomic binning, comparative biology and taxonomic classification.</title>
        <authorList>
            <person name="Goeker M."/>
        </authorList>
    </citation>
    <scope>NUCLEOTIDE SEQUENCE [LARGE SCALE GENOMIC DNA]</scope>
    <source>
        <strain evidence="1 2">DSM 29348</strain>
    </source>
</reference>